<dbReference type="Pfam" id="PF06741">
    <property type="entry name" value="LsmAD"/>
    <property type="match status" value="1"/>
</dbReference>
<dbReference type="EnsemblMetazoa" id="AALFPA23_007704.R10313">
    <property type="protein sequence ID" value="AALFPA23_007704.P10313"/>
    <property type="gene ID" value="AALFPA23_007704"/>
</dbReference>
<feature type="compositionally biased region" description="Low complexity" evidence="2">
    <location>
        <begin position="347"/>
        <end position="371"/>
    </location>
</feature>
<dbReference type="PANTHER" id="PTHR12854:SF7">
    <property type="entry name" value="ATAXIN-2 HOMOLOG"/>
    <property type="match status" value="1"/>
</dbReference>
<sequence length="1006" mass="110089">MNKRSKVRPGPTRTQRQRSVVADGIYNNALFMHAATSHVGNIVQVQTASGVIYEGVFRTFSPQFQVVLEMAHRIEVGPDNESKNIVDTVVDRLIFKQCDIVSIAAKDVDLNFAKDTFKTDTAISRCNGNGRPEDRELEPWDESGALNGDCEFNLELDTNANGWDVNDMFHKNETIYGVQSTFDHSLTGYTVQITKKDSDDFKAQEYEAERIANEIENNPIYKDRIDLENGDEESAFAAVVRPTNSSPQPSSTAATSGSAQSSNSMNDKSSPSNNNTVMPSNAKYIVPAKRKPGQVGKLTVRSTPPPLTNNGGPPSQQQQQQQQPPPPQQQQQQQPQSPQAPHKNSYPNMSMPSQQQQQQQQQQQAQSQQQQAPPPSNQHGVGGMQQQPPHASQYVYGGHVQHQPHQQQQQPPPQHGQSSVVNSNNNMNKMNGDGGRDMSNSSSMNVNSNTKPLPQRTMRQYPNAATVNYNEPPPSLGPQQMSGPSMQTMGKPPMHVTHQHHATHMPPPPVDTQQIQQQQVVMQPHPVVLSAPIISVPGPGPAPPQQQQMQQPPPQPQRQVVDNLRKFSQDFKLAPPQQQPPMQNVHQQPPPQHNVQQMQQQQQDQPPMESSPPISQKHSEPSPHQQQNQSSQTPSGISIHQPQHMVPTQQPQQQPPSQPPQQQLPQPQSMQQQSATSSPPQTASVLHNTSSTGSAGSISQMNTSSSSNSSAANNSSPSSLSSQSQNSSSLDVGPGGSTSNVDGVPKPAAPPKKTFTLNPAAKPFTPRSPSTPNPSRHTSSSPHTPQTPGPVMQQQQQSQPQQQQQPQGNYPGQQHMPTHQQIYVPTYVMPPQTAFQTAQQHPHPGQARIRKGVPVAASQIQVAAATGQPLMTGPIQMFPPYPPAIHHQHFQTAPTFPPRYVYHETAQPAQLQYLTPTPPSTTPSPGQPHQQYHHGTQPSPAAAGPPTYVPAHQHQPPQYPVVCPMVAAPPQIIPTIYQNMTQAAPPQNHHQQNLHVMHVAQHPSAQ</sequence>
<proteinExistence type="inferred from homology"/>
<evidence type="ECO:0000256" key="1">
    <source>
        <dbReference type="ARBA" id="ARBA00007503"/>
    </source>
</evidence>
<feature type="compositionally biased region" description="Low complexity" evidence="2">
    <location>
        <begin position="763"/>
        <end position="814"/>
    </location>
</feature>
<protein>
    <recommendedName>
        <fullName evidence="3">LsmAD domain-containing protein</fullName>
    </recommendedName>
</protein>
<feature type="compositionally biased region" description="Pro residues" evidence="2">
    <location>
        <begin position="916"/>
        <end position="926"/>
    </location>
</feature>
<feature type="region of interest" description="Disordered" evidence="2">
    <location>
        <begin position="913"/>
        <end position="953"/>
    </location>
</feature>
<evidence type="ECO:0000259" key="3">
    <source>
        <dbReference type="SMART" id="SM01272"/>
    </source>
</evidence>
<reference evidence="4" key="2">
    <citation type="submission" date="2025-05" db="UniProtKB">
        <authorList>
            <consortium name="EnsemblMetazoa"/>
        </authorList>
    </citation>
    <scope>IDENTIFICATION</scope>
    <source>
        <strain evidence="4">Foshan</strain>
    </source>
</reference>
<accession>A0ABM1YBW7</accession>
<feature type="region of interest" description="Disordered" evidence="2">
    <location>
        <begin position="573"/>
        <end position="816"/>
    </location>
</feature>
<comment type="similarity">
    <text evidence="1">Belongs to the ataxin-2 family.</text>
</comment>
<feature type="compositionally biased region" description="Low complexity" evidence="2">
    <location>
        <begin position="697"/>
        <end position="729"/>
    </location>
</feature>
<feature type="domain" description="LsmAD" evidence="3">
    <location>
        <begin position="176"/>
        <end position="242"/>
    </location>
</feature>
<dbReference type="Proteomes" id="UP000069940">
    <property type="component" value="Unassembled WGS sequence"/>
</dbReference>
<organism evidence="4 5">
    <name type="scientific">Aedes albopictus</name>
    <name type="common">Asian tiger mosquito</name>
    <name type="synonym">Stegomyia albopicta</name>
    <dbReference type="NCBI Taxonomy" id="7160"/>
    <lineage>
        <taxon>Eukaryota</taxon>
        <taxon>Metazoa</taxon>
        <taxon>Ecdysozoa</taxon>
        <taxon>Arthropoda</taxon>
        <taxon>Hexapoda</taxon>
        <taxon>Insecta</taxon>
        <taxon>Pterygota</taxon>
        <taxon>Neoptera</taxon>
        <taxon>Endopterygota</taxon>
        <taxon>Diptera</taxon>
        <taxon>Nematocera</taxon>
        <taxon>Culicoidea</taxon>
        <taxon>Culicidae</taxon>
        <taxon>Culicinae</taxon>
        <taxon>Aedini</taxon>
        <taxon>Aedes</taxon>
        <taxon>Stegomyia</taxon>
    </lineage>
</organism>
<feature type="region of interest" description="Disordered" evidence="2">
    <location>
        <begin position="241"/>
        <end position="519"/>
    </location>
</feature>
<feature type="compositionally biased region" description="Low complexity" evidence="2">
    <location>
        <begin position="438"/>
        <end position="449"/>
    </location>
</feature>
<feature type="compositionally biased region" description="Low complexity" evidence="2">
    <location>
        <begin position="308"/>
        <end position="322"/>
    </location>
</feature>
<feature type="compositionally biased region" description="Low complexity" evidence="2">
    <location>
        <begin position="329"/>
        <end position="339"/>
    </location>
</feature>
<feature type="compositionally biased region" description="Low complexity" evidence="2">
    <location>
        <begin position="660"/>
        <end position="685"/>
    </location>
</feature>
<dbReference type="SMART" id="SM01272">
    <property type="entry name" value="LsmAD"/>
    <property type="match status" value="1"/>
</dbReference>
<feature type="compositionally biased region" description="Polar residues" evidence="2">
    <location>
        <begin position="686"/>
        <end position="696"/>
    </location>
</feature>
<feature type="compositionally biased region" description="Low complexity" evidence="2">
    <location>
        <begin position="580"/>
        <end position="607"/>
    </location>
</feature>
<evidence type="ECO:0000313" key="4">
    <source>
        <dbReference type="EnsemblMetazoa" id="AALFPA23_007704.P10313"/>
    </source>
</evidence>
<dbReference type="RefSeq" id="XP_062714043.1">
    <property type="nucleotide sequence ID" value="XM_062858059.1"/>
</dbReference>
<reference evidence="5" key="1">
    <citation type="journal article" date="2015" name="Proc. Natl. Acad. Sci. U.S.A.">
        <title>Genome sequence of the Asian Tiger mosquito, Aedes albopictus, reveals insights into its biology, genetics, and evolution.</title>
        <authorList>
            <person name="Chen X.G."/>
            <person name="Jiang X."/>
            <person name="Gu J."/>
            <person name="Xu M."/>
            <person name="Wu Y."/>
            <person name="Deng Y."/>
            <person name="Zhang C."/>
            <person name="Bonizzoni M."/>
            <person name="Dermauw W."/>
            <person name="Vontas J."/>
            <person name="Armbruster P."/>
            <person name="Huang X."/>
            <person name="Yang Y."/>
            <person name="Zhang H."/>
            <person name="He W."/>
            <person name="Peng H."/>
            <person name="Liu Y."/>
            <person name="Wu K."/>
            <person name="Chen J."/>
            <person name="Lirakis M."/>
            <person name="Topalis P."/>
            <person name="Van Leeuwen T."/>
            <person name="Hall A.B."/>
            <person name="Jiang X."/>
            <person name="Thorpe C."/>
            <person name="Mueller R.L."/>
            <person name="Sun C."/>
            <person name="Waterhouse R.M."/>
            <person name="Yan G."/>
            <person name="Tu Z.J."/>
            <person name="Fang X."/>
            <person name="James A.A."/>
        </authorList>
    </citation>
    <scope>NUCLEOTIDE SEQUENCE [LARGE SCALE GENOMIC DNA]</scope>
    <source>
        <strain evidence="5">Foshan</strain>
    </source>
</reference>
<feature type="compositionally biased region" description="Polar residues" evidence="2">
    <location>
        <begin position="927"/>
        <end position="939"/>
    </location>
</feature>
<dbReference type="Pfam" id="PF14438">
    <property type="entry name" value="SM-ATX"/>
    <property type="match status" value="1"/>
</dbReference>
<dbReference type="PANTHER" id="PTHR12854">
    <property type="entry name" value="ATAXIN 2-RELATED"/>
    <property type="match status" value="1"/>
</dbReference>
<feature type="compositionally biased region" description="Polar residues" evidence="2">
    <location>
        <begin position="477"/>
        <end position="488"/>
    </location>
</feature>
<feature type="compositionally biased region" description="Low complexity" evidence="2">
    <location>
        <begin position="622"/>
        <end position="652"/>
    </location>
</feature>
<feature type="compositionally biased region" description="Low complexity" evidence="2">
    <location>
        <begin position="397"/>
        <end position="431"/>
    </location>
</feature>
<feature type="region of interest" description="Disordered" evidence="2">
    <location>
        <begin position="531"/>
        <end position="559"/>
    </location>
</feature>
<feature type="compositionally biased region" description="Low complexity" evidence="2">
    <location>
        <begin position="242"/>
        <end position="275"/>
    </location>
</feature>
<name>A0ABM1YBW7_AEDAL</name>
<dbReference type="GeneID" id="115254267"/>
<dbReference type="InterPro" id="IPR045117">
    <property type="entry name" value="ATXN2-like"/>
</dbReference>
<evidence type="ECO:0000313" key="5">
    <source>
        <dbReference type="Proteomes" id="UP000069940"/>
    </source>
</evidence>
<dbReference type="InterPro" id="IPR009604">
    <property type="entry name" value="LsmAD_domain"/>
</dbReference>
<keyword evidence="5" id="KW-1185">Reference proteome</keyword>
<evidence type="ECO:0000256" key="2">
    <source>
        <dbReference type="SAM" id="MobiDB-lite"/>
    </source>
</evidence>
<dbReference type="InterPro" id="IPR025852">
    <property type="entry name" value="SM_dom_ATX"/>
</dbReference>
<feature type="compositionally biased region" description="Polar residues" evidence="2">
    <location>
        <begin position="457"/>
        <end position="469"/>
    </location>
</feature>